<accession>A0ABX2HDW8</accession>
<evidence type="ECO:0000313" key="3">
    <source>
        <dbReference type="Proteomes" id="UP001644719"/>
    </source>
</evidence>
<reference evidence="2 3" key="1">
    <citation type="journal article" date="2020" name="Cell Host Microbe">
        <title>Functional and Genomic Variation between Human-Derived Isolates of Lachnospiraceae Reveals Inter- and Intra-Species Diversity.</title>
        <authorList>
            <person name="Sorbara M.T."/>
            <person name="Littmann E.R."/>
            <person name="Fontana E."/>
            <person name="Moody T.U."/>
            <person name="Kohout C.E."/>
            <person name="Gjonbalaj M."/>
            <person name="Eaton V."/>
            <person name="Seok R."/>
            <person name="Leiner I.M."/>
            <person name="Pamer E.G."/>
        </authorList>
    </citation>
    <scope>NUCLEOTIDE SEQUENCE [LARGE SCALE GENOMIC DNA]</scope>
    <source>
        <strain evidence="2 3">MSK.17.74</strain>
    </source>
</reference>
<dbReference type="Pfam" id="PF07969">
    <property type="entry name" value="Amidohydro_3"/>
    <property type="match status" value="1"/>
</dbReference>
<comment type="caution">
    <text evidence="2">The sequence shown here is derived from an EMBL/GenBank/DDBJ whole genome shotgun (WGS) entry which is preliminary data.</text>
</comment>
<feature type="domain" description="Amidohydrolase 3" evidence="1">
    <location>
        <begin position="413"/>
        <end position="499"/>
    </location>
</feature>
<dbReference type="Proteomes" id="UP001644719">
    <property type="component" value="Unassembled WGS sequence"/>
</dbReference>
<dbReference type="InterPro" id="IPR032466">
    <property type="entry name" value="Metal_Hydrolase"/>
</dbReference>
<evidence type="ECO:0000313" key="2">
    <source>
        <dbReference type="EMBL" id="NSG87579.1"/>
    </source>
</evidence>
<dbReference type="Gene3D" id="2.30.40.10">
    <property type="entry name" value="Urease, subunit C, domain 1"/>
    <property type="match status" value="1"/>
</dbReference>
<keyword evidence="3" id="KW-1185">Reference proteome</keyword>
<dbReference type="InterPro" id="IPR011059">
    <property type="entry name" value="Metal-dep_hydrolase_composite"/>
</dbReference>
<dbReference type="Gene3D" id="3.20.20.140">
    <property type="entry name" value="Metal-dependent hydrolases"/>
    <property type="match status" value="2"/>
</dbReference>
<dbReference type="EMBL" id="JAAITS010000089">
    <property type="protein sequence ID" value="NSG87579.1"/>
    <property type="molecule type" value="Genomic_DNA"/>
</dbReference>
<proteinExistence type="predicted"/>
<evidence type="ECO:0000259" key="1">
    <source>
        <dbReference type="Pfam" id="PF07969"/>
    </source>
</evidence>
<dbReference type="InterPro" id="IPR013108">
    <property type="entry name" value="Amidohydro_3"/>
</dbReference>
<sequence length="519" mass="57058">MNAAGGYITPGFLDIHRHGDWQAFGNGDDELLNRQGLTTVVNGNCGLSVAPAGEKFGKEIARFLSSVTGDFRWGKDENTDDTEGVLLSKKKEESCGISEKEIEIDALRIMSTMSAYLSALGKEKRSVNTGMLAGNGTIRASVKGYASGKLSKEELHQVWKAVEEALSAGALGISLGIAYAPEFEYDRDGLVEALQPLKGTDIPITTHIRNEGDGILLALQEVISVAEELQIPLHVSHMKCIGRKNWGGTPVKILKLFDQAAERGVKVDFDLYPYLTGSTQLVHLLPPQFQEGGTDAICARLADPFCRKEITKVLKQPSDIFENIVELAGFDMIYASTLHTEKFGSFAGQSIAKIAEQFGQDPYDTLYDILLEERCQVTMLDTIASEEDMLYFLKDGRANLISDAIYPAGGKYHPRVYGAFPKLLTAYVRDKKIFSIEDAVYKMTAKPAQVLGFPLGTLEKGMPADINVFHLDQLSVHADFQNPNQYCTGFDYVLVGGEIAIAHDVWRNSKSGRIVRKQQ</sequence>
<gene>
    <name evidence="2" type="ORF">G5B17_19740</name>
</gene>
<dbReference type="SUPFAM" id="SSF51338">
    <property type="entry name" value="Composite domain of metallo-dependent hydrolases"/>
    <property type="match status" value="1"/>
</dbReference>
<name>A0ABX2HDW8_9FIRM</name>
<dbReference type="SUPFAM" id="SSF51556">
    <property type="entry name" value="Metallo-dependent hydrolases"/>
    <property type="match status" value="1"/>
</dbReference>
<organism evidence="2 3">
    <name type="scientific">Blautia faecis</name>
    <dbReference type="NCBI Taxonomy" id="871665"/>
    <lineage>
        <taxon>Bacteria</taxon>
        <taxon>Bacillati</taxon>
        <taxon>Bacillota</taxon>
        <taxon>Clostridia</taxon>
        <taxon>Lachnospirales</taxon>
        <taxon>Lachnospiraceae</taxon>
        <taxon>Blautia</taxon>
    </lineage>
</organism>
<dbReference type="RefSeq" id="WP_173770383.1">
    <property type="nucleotide sequence ID" value="NZ_JAAITS010000089.1"/>
</dbReference>
<protein>
    <submittedName>
        <fullName evidence="2">Amidohydrolase family protein</fullName>
    </submittedName>
</protein>